<keyword evidence="1" id="KW-0808">Transferase</keyword>
<evidence type="ECO:0000313" key="5">
    <source>
        <dbReference type="EMBL" id="GGJ51232.1"/>
    </source>
</evidence>
<keyword evidence="2 5" id="KW-0418">Kinase</keyword>
<dbReference type="InterPro" id="IPR022488">
    <property type="entry name" value="PPK2-related"/>
</dbReference>
<dbReference type="Proteomes" id="UP000632222">
    <property type="component" value="Unassembled WGS sequence"/>
</dbReference>
<sequence length="267" mass="31272">MDFDKYCIDRPRHVRLADWKTDDKGKLTKEKAESQMEELRTRLMDLQERLYAENERSLLVILQARDAGGKDGTIKHVMSGLNPLGVGVVPFKVPSELEASHDFLWRIHQVAPKKGQVTIFNRSHYEDILVPTVHGLADKDTIDRRYKHIRHFEELLSDSGTRILKFYLHISKEEQKLRLQERLDDPEKHWKFNPGDLKERALWDEYTGVYERILSETSSGFAPWYVIPADRKWYRNFLVGSILVQALESMDLKYPKIAEGLDHITIE</sequence>
<evidence type="ECO:0000313" key="6">
    <source>
        <dbReference type="Proteomes" id="UP000632222"/>
    </source>
</evidence>
<dbReference type="PANTHER" id="PTHR34383">
    <property type="entry name" value="POLYPHOSPHATE:AMP PHOSPHOTRANSFERASE-RELATED"/>
    <property type="match status" value="1"/>
</dbReference>
<dbReference type="InterPro" id="IPR016898">
    <property type="entry name" value="Polyphosphate_phosphotransfera"/>
</dbReference>
<feature type="coiled-coil region" evidence="3">
    <location>
        <begin position="29"/>
        <end position="56"/>
    </location>
</feature>
<proteinExistence type="predicted"/>
<gene>
    <name evidence="5" type="ORF">GCM10008938_41580</name>
</gene>
<dbReference type="Gene3D" id="3.40.50.300">
    <property type="entry name" value="P-loop containing nucleotide triphosphate hydrolases"/>
    <property type="match status" value="1"/>
</dbReference>
<reference evidence="6" key="1">
    <citation type="journal article" date="2019" name="Int. J. Syst. Evol. Microbiol.">
        <title>The Global Catalogue of Microorganisms (GCM) 10K type strain sequencing project: providing services to taxonomists for standard genome sequencing and annotation.</title>
        <authorList>
            <consortium name="The Broad Institute Genomics Platform"/>
            <consortium name="The Broad Institute Genome Sequencing Center for Infectious Disease"/>
            <person name="Wu L."/>
            <person name="Ma J."/>
        </authorList>
    </citation>
    <scope>NUCLEOTIDE SEQUENCE [LARGE SCALE GENOMIC DNA]</scope>
    <source>
        <strain evidence="6">JCM 14370</strain>
    </source>
</reference>
<dbReference type="Pfam" id="PF03976">
    <property type="entry name" value="PPK2"/>
    <property type="match status" value="1"/>
</dbReference>
<dbReference type="InterPro" id="IPR022300">
    <property type="entry name" value="PPK2-rel_1"/>
</dbReference>
<evidence type="ECO:0000259" key="4">
    <source>
        <dbReference type="Pfam" id="PF03976"/>
    </source>
</evidence>
<evidence type="ECO:0000256" key="1">
    <source>
        <dbReference type="ARBA" id="ARBA00022679"/>
    </source>
</evidence>
<dbReference type="SUPFAM" id="SSF52540">
    <property type="entry name" value="P-loop containing nucleoside triphosphate hydrolases"/>
    <property type="match status" value="1"/>
</dbReference>
<feature type="domain" description="Polyphosphate kinase-2-related" evidence="4">
    <location>
        <begin position="27"/>
        <end position="252"/>
    </location>
</feature>
<dbReference type="GO" id="GO:0016301">
    <property type="term" value="F:kinase activity"/>
    <property type="evidence" value="ECO:0007669"/>
    <property type="project" value="UniProtKB-KW"/>
</dbReference>
<name>A0ABQ2DAA0_9DEIO</name>
<dbReference type="PANTHER" id="PTHR34383:SF3">
    <property type="entry name" value="POLYPHOSPHATE:AMP PHOSPHOTRANSFERASE"/>
    <property type="match status" value="1"/>
</dbReference>
<comment type="caution">
    <text evidence="5">The sequence shown here is derived from an EMBL/GenBank/DDBJ whole genome shotgun (WGS) entry which is preliminary data.</text>
</comment>
<evidence type="ECO:0000256" key="2">
    <source>
        <dbReference type="ARBA" id="ARBA00022777"/>
    </source>
</evidence>
<accession>A0ABQ2DAA0</accession>
<keyword evidence="6" id="KW-1185">Reference proteome</keyword>
<dbReference type="RefSeq" id="WP_189006319.1">
    <property type="nucleotide sequence ID" value="NZ_BMOD01000022.1"/>
</dbReference>
<keyword evidence="3" id="KW-0175">Coiled coil</keyword>
<dbReference type="NCBIfam" id="TIGR03709">
    <property type="entry name" value="PPK2_rel_1"/>
    <property type="match status" value="1"/>
</dbReference>
<dbReference type="InterPro" id="IPR027417">
    <property type="entry name" value="P-loop_NTPase"/>
</dbReference>
<dbReference type="PIRSF" id="PIRSF028756">
    <property type="entry name" value="PPK2_prd"/>
    <property type="match status" value="1"/>
</dbReference>
<dbReference type="EMBL" id="BMOD01000022">
    <property type="protein sequence ID" value="GGJ51232.1"/>
    <property type="molecule type" value="Genomic_DNA"/>
</dbReference>
<evidence type="ECO:0000256" key="3">
    <source>
        <dbReference type="SAM" id="Coils"/>
    </source>
</evidence>
<organism evidence="5 6">
    <name type="scientific">Deinococcus roseus</name>
    <dbReference type="NCBI Taxonomy" id="392414"/>
    <lineage>
        <taxon>Bacteria</taxon>
        <taxon>Thermotogati</taxon>
        <taxon>Deinococcota</taxon>
        <taxon>Deinococci</taxon>
        <taxon>Deinococcales</taxon>
        <taxon>Deinococcaceae</taxon>
        <taxon>Deinococcus</taxon>
    </lineage>
</organism>
<protein>
    <submittedName>
        <fullName evidence="5">Polyphosphate kinase</fullName>
    </submittedName>
</protein>